<accession>A0A6G0TDR0</accession>
<reference evidence="1 2" key="1">
    <citation type="submission" date="2019-08" db="EMBL/GenBank/DDBJ databases">
        <title>The genome of the soybean aphid Biotype 1, its phylome, world population structure and adaptation to the North American continent.</title>
        <authorList>
            <person name="Giordano R."/>
            <person name="Donthu R.K."/>
            <person name="Hernandez A.G."/>
            <person name="Wright C.L."/>
            <person name="Zimin A.V."/>
        </authorList>
    </citation>
    <scope>NUCLEOTIDE SEQUENCE [LARGE SCALE GENOMIC DNA]</scope>
    <source>
        <tissue evidence="1">Whole aphids</tissue>
    </source>
</reference>
<protein>
    <submittedName>
        <fullName evidence="1">Uncharacterized protein</fullName>
    </submittedName>
</protein>
<sequence>MKYVQKKQQFFTDVSTAVYLHLMIYENFQFVIFNIKEKINKVNTFKVIENLKFKIILADLTTLFLSFLTVSYKSDKDLSTIVIEINTSSSKSTRSTSITIKYFSELCLSLSFLIKCIANILVSVVQNATSHNINNYYKRFEKSQPTKDVVVQRLYFSVIIPLCGVCTKDLIQCARTPIEEIVTIREKYNYTLNCTDYQLSLKTRRSVSIYCLYFFAAPRILIPTCFKFYFQPETTFKNENLSIITPTKVRPEQDSKLNIQYFFANGMCDVPTVDSSIKQIS</sequence>
<dbReference type="EMBL" id="VYZN01000042">
    <property type="protein sequence ID" value="KAE9530868.1"/>
    <property type="molecule type" value="Genomic_DNA"/>
</dbReference>
<proteinExistence type="predicted"/>
<organism evidence="1 2">
    <name type="scientific">Aphis glycines</name>
    <name type="common">Soybean aphid</name>
    <dbReference type="NCBI Taxonomy" id="307491"/>
    <lineage>
        <taxon>Eukaryota</taxon>
        <taxon>Metazoa</taxon>
        <taxon>Ecdysozoa</taxon>
        <taxon>Arthropoda</taxon>
        <taxon>Hexapoda</taxon>
        <taxon>Insecta</taxon>
        <taxon>Pterygota</taxon>
        <taxon>Neoptera</taxon>
        <taxon>Paraneoptera</taxon>
        <taxon>Hemiptera</taxon>
        <taxon>Sternorrhyncha</taxon>
        <taxon>Aphidomorpha</taxon>
        <taxon>Aphidoidea</taxon>
        <taxon>Aphididae</taxon>
        <taxon>Aphidini</taxon>
        <taxon>Aphis</taxon>
        <taxon>Aphis</taxon>
    </lineage>
</organism>
<dbReference type="AlphaFoldDB" id="A0A6G0TDR0"/>
<gene>
    <name evidence="1" type="ORF">AGLY_011330</name>
</gene>
<evidence type="ECO:0000313" key="2">
    <source>
        <dbReference type="Proteomes" id="UP000475862"/>
    </source>
</evidence>
<name>A0A6G0TDR0_APHGL</name>
<evidence type="ECO:0000313" key="1">
    <source>
        <dbReference type="EMBL" id="KAE9530868.1"/>
    </source>
</evidence>
<keyword evidence="2" id="KW-1185">Reference proteome</keyword>
<dbReference type="Proteomes" id="UP000475862">
    <property type="component" value="Unassembled WGS sequence"/>
</dbReference>
<comment type="caution">
    <text evidence="1">The sequence shown here is derived from an EMBL/GenBank/DDBJ whole genome shotgun (WGS) entry which is preliminary data.</text>
</comment>